<organism evidence="1 2">
    <name type="scientific">Sphingomonas changbaiensis NBRC 104936</name>
    <dbReference type="NCBI Taxonomy" id="1219043"/>
    <lineage>
        <taxon>Bacteria</taxon>
        <taxon>Pseudomonadati</taxon>
        <taxon>Pseudomonadota</taxon>
        <taxon>Alphaproteobacteria</taxon>
        <taxon>Sphingomonadales</taxon>
        <taxon>Sphingomonadaceae</taxon>
        <taxon>Sphingomonas</taxon>
    </lineage>
</organism>
<protein>
    <submittedName>
        <fullName evidence="1">Uncharacterized protein</fullName>
    </submittedName>
</protein>
<sequence>MKIDRNPRAAGPVVTGFAGAGFRIDGEATAGGVLLTPEWWRPWDGALTLEALEPLAAIGPEFIVIGTGATLVRPPRELVAALDARGIGVEPMDSRAAARAWGVLRGEDRWIAAALMPL</sequence>
<dbReference type="RefSeq" id="WP_046348277.1">
    <property type="nucleotide sequence ID" value="NZ_BBWU01000030.1"/>
</dbReference>
<evidence type="ECO:0000313" key="1">
    <source>
        <dbReference type="EMBL" id="GAO39448.1"/>
    </source>
</evidence>
<name>A0A0E9MPN2_9SPHN</name>
<dbReference type="InterPro" id="IPR036748">
    <property type="entry name" value="MTH938-like_sf"/>
</dbReference>
<dbReference type="SUPFAM" id="SSF64076">
    <property type="entry name" value="MTH938-like"/>
    <property type="match status" value="1"/>
</dbReference>
<keyword evidence="2" id="KW-1185">Reference proteome</keyword>
<comment type="caution">
    <text evidence="1">The sequence shown here is derived from an EMBL/GenBank/DDBJ whole genome shotgun (WGS) entry which is preliminary data.</text>
</comment>
<dbReference type="PANTHER" id="PTHR21192">
    <property type="entry name" value="NUCLEAR PROTEIN E3-3"/>
    <property type="match status" value="1"/>
</dbReference>
<dbReference type="AlphaFoldDB" id="A0A0E9MPN2"/>
<dbReference type="Gene3D" id="3.40.1230.10">
    <property type="entry name" value="MTH938-like"/>
    <property type="match status" value="1"/>
</dbReference>
<accession>A0A0E9MPN2</accession>
<evidence type="ECO:0000313" key="2">
    <source>
        <dbReference type="Proteomes" id="UP000033202"/>
    </source>
</evidence>
<dbReference type="EMBL" id="BBWU01000030">
    <property type="protein sequence ID" value="GAO39448.1"/>
    <property type="molecule type" value="Genomic_DNA"/>
</dbReference>
<proteinExistence type="predicted"/>
<dbReference type="PANTHER" id="PTHR21192:SF2">
    <property type="entry name" value="NADH DEHYDROGENASE [UBIQUINONE] 1 ALPHA SUBCOMPLEX ASSEMBLY FACTOR 3"/>
    <property type="match status" value="1"/>
</dbReference>
<dbReference type="InterPro" id="IPR007523">
    <property type="entry name" value="NDUFAF3/AAMDC"/>
</dbReference>
<reference evidence="1 2" key="1">
    <citation type="submission" date="2015-04" db="EMBL/GenBank/DDBJ databases">
        <title>Whole genome shotgun sequence of Sphingomonas changbaiensis NBRC 104936.</title>
        <authorList>
            <person name="Katano-Makiyama Y."/>
            <person name="Hosoyama A."/>
            <person name="Hashimoto M."/>
            <person name="Noguchi M."/>
            <person name="Tsuchikane K."/>
            <person name="Ohji S."/>
            <person name="Yamazoe A."/>
            <person name="Ichikawa N."/>
            <person name="Kimura A."/>
            <person name="Fujita N."/>
        </authorList>
    </citation>
    <scope>NUCLEOTIDE SEQUENCE [LARGE SCALE GENOMIC DNA]</scope>
    <source>
        <strain evidence="1 2">NBRC 104936</strain>
    </source>
</reference>
<dbReference type="STRING" id="1219043.SCH01S_30_00040"/>
<gene>
    <name evidence="1" type="ORF">SCH01S_30_00040</name>
</gene>
<dbReference type="Pfam" id="PF04430">
    <property type="entry name" value="DUF498"/>
    <property type="match status" value="1"/>
</dbReference>
<dbReference type="Proteomes" id="UP000033202">
    <property type="component" value="Unassembled WGS sequence"/>
</dbReference>